<gene>
    <name evidence="2" type="ORF">Salat_0512800</name>
</gene>
<proteinExistence type="predicted"/>
<sequence>MMNKASPTAPSPLRNSSNNPPSPTTTNTPLPSPQAIPFCTGTILERFETNRSKFDSQKPALKLVGILGPDSRFAIEPKLKSKDNVGSGFIFDKELVPTRATFPLPSLHEPPITLFPIFLLYYDFARKPHDAEPTVQAAGPLVARDGELGHHQSPRCRPITPPSPFPHGFSPLFLHIDARRPPWSPPPHEPPPDQLPSPPFFFFGSALRSRRPPAIKRANRRRSAPDSRLSSLRCRLALPHKPLLFQPLSQNCSSADSATRRVHCSRVAVPMMLRCVRPFCSLVAATIHRCKSSFNHGCWGKDLSPVEKTNNQKPYWAWT</sequence>
<feature type="region of interest" description="Disordered" evidence="1">
    <location>
        <begin position="1"/>
        <end position="35"/>
    </location>
</feature>
<name>A0AAE1Z3Z9_9LAMI</name>
<evidence type="ECO:0000256" key="1">
    <source>
        <dbReference type="SAM" id="MobiDB-lite"/>
    </source>
</evidence>
<reference evidence="2" key="1">
    <citation type="submission" date="2020-06" db="EMBL/GenBank/DDBJ databases">
        <authorList>
            <person name="Li T."/>
            <person name="Hu X."/>
            <person name="Zhang T."/>
            <person name="Song X."/>
            <person name="Zhang H."/>
            <person name="Dai N."/>
            <person name="Sheng W."/>
            <person name="Hou X."/>
            <person name="Wei L."/>
        </authorList>
    </citation>
    <scope>NUCLEOTIDE SEQUENCE</scope>
    <source>
        <strain evidence="2">3651</strain>
        <tissue evidence="2">Leaf</tissue>
    </source>
</reference>
<evidence type="ECO:0000313" key="2">
    <source>
        <dbReference type="EMBL" id="KAK4441779.1"/>
    </source>
</evidence>
<evidence type="ECO:0000313" key="3">
    <source>
        <dbReference type="Proteomes" id="UP001293254"/>
    </source>
</evidence>
<dbReference type="AlphaFoldDB" id="A0AAE1Z3Z9"/>
<reference evidence="2" key="2">
    <citation type="journal article" date="2024" name="Plant">
        <title>Genomic evolution and insights into agronomic trait innovations of Sesamum species.</title>
        <authorList>
            <person name="Miao H."/>
            <person name="Wang L."/>
            <person name="Qu L."/>
            <person name="Liu H."/>
            <person name="Sun Y."/>
            <person name="Le M."/>
            <person name="Wang Q."/>
            <person name="Wei S."/>
            <person name="Zheng Y."/>
            <person name="Lin W."/>
            <person name="Duan Y."/>
            <person name="Cao H."/>
            <person name="Xiong S."/>
            <person name="Wang X."/>
            <person name="Wei L."/>
            <person name="Li C."/>
            <person name="Ma Q."/>
            <person name="Ju M."/>
            <person name="Zhao R."/>
            <person name="Li G."/>
            <person name="Mu C."/>
            <person name="Tian Q."/>
            <person name="Mei H."/>
            <person name="Zhang T."/>
            <person name="Gao T."/>
            <person name="Zhang H."/>
        </authorList>
    </citation>
    <scope>NUCLEOTIDE SEQUENCE</scope>
    <source>
        <strain evidence="2">3651</strain>
    </source>
</reference>
<protein>
    <submittedName>
        <fullName evidence="2">Uncharacterized protein</fullName>
    </submittedName>
</protein>
<feature type="compositionally biased region" description="Low complexity" evidence="1">
    <location>
        <begin position="11"/>
        <end position="29"/>
    </location>
</feature>
<dbReference type="EMBL" id="JACGWO010000001">
    <property type="protein sequence ID" value="KAK4441779.1"/>
    <property type="molecule type" value="Genomic_DNA"/>
</dbReference>
<comment type="caution">
    <text evidence="2">The sequence shown here is derived from an EMBL/GenBank/DDBJ whole genome shotgun (WGS) entry which is preliminary data.</text>
</comment>
<dbReference type="Proteomes" id="UP001293254">
    <property type="component" value="Unassembled WGS sequence"/>
</dbReference>
<organism evidence="2 3">
    <name type="scientific">Sesamum alatum</name>
    <dbReference type="NCBI Taxonomy" id="300844"/>
    <lineage>
        <taxon>Eukaryota</taxon>
        <taxon>Viridiplantae</taxon>
        <taxon>Streptophyta</taxon>
        <taxon>Embryophyta</taxon>
        <taxon>Tracheophyta</taxon>
        <taxon>Spermatophyta</taxon>
        <taxon>Magnoliopsida</taxon>
        <taxon>eudicotyledons</taxon>
        <taxon>Gunneridae</taxon>
        <taxon>Pentapetalae</taxon>
        <taxon>asterids</taxon>
        <taxon>lamiids</taxon>
        <taxon>Lamiales</taxon>
        <taxon>Pedaliaceae</taxon>
        <taxon>Sesamum</taxon>
    </lineage>
</organism>
<accession>A0AAE1Z3Z9</accession>
<keyword evidence="3" id="KW-1185">Reference proteome</keyword>